<dbReference type="RefSeq" id="WP_012328598.1">
    <property type="nucleotide sequence ID" value="NC_010508.1"/>
</dbReference>
<dbReference type="Proteomes" id="UP000002169">
    <property type="component" value="Chromosome 1"/>
</dbReference>
<gene>
    <name evidence="1" type="ordered locus">Bcenmc03_1790</name>
</gene>
<name>B1K1V4_BURO0</name>
<evidence type="ECO:0000313" key="1">
    <source>
        <dbReference type="EMBL" id="ACA90954.1"/>
    </source>
</evidence>
<proteinExistence type="predicted"/>
<dbReference type="AlphaFoldDB" id="B1K1V4"/>
<dbReference type="InterPro" id="IPR018742">
    <property type="entry name" value="DUF2290"/>
</dbReference>
<reference evidence="2" key="1">
    <citation type="submission" date="2008-02" db="EMBL/GenBank/DDBJ databases">
        <title>Complete sequence of chromosome 1 of Burkholderia cenocepacia MC0-3.</title>
        <authorList>
            <person name="Copeland A."/>
            <person name="Lucas S."/>
            <person name="Lapidus A."/>
            <person name="Barry K."/>
            <person name="Bruce D."/>
            <person name="Goodwin L."/>
            <person name="Glavina del Rio T."/>
            <person name="Dalin E."/>
            <person name="Tice H."/>
            <person name="Pitluck S."/>
            <person name="Chain P."/>
            <person name="Malfatti S."/>
            <person name="Shin M."/>
            <person name="Vergez L."/>
            <person name="Schmutz J."/>
            <person name="Larimer F."/>
            <person name="Land M."/>
            <person name="Hauser L."/>
            <person name="Kyrpides N."/>
            <person name="Mikhailova N."/>
            <person name="Tiedje J."/>
            <person name="Richardson P."/>
        </authorList>
    </citation>
    <scope>NUCLEOTIDE SEQUENCE [LARGE SCALE GENOMIC DNA]</scope>
    <source>
        <strain evidence="2">MC0-3</strain>
    </source>
</reference>
<protein>
    <submittedName>
        <fullName evidence="1">Uncharacterized protein</fullName>
    </submittedName>
</protein>
<sequence length="112" mass="12320">MTPDDVVKQITAITVKLIELAFVDEQNFPSVKKFPEHVVEIGLGSEIDLSVSLKNISYKEIYQALDHSGAFNVRMVDGALIQMVYSFAAGQLMSHRLAYFPSPSLEAYGAAP</sequence>
<organism evidence="1 2">
    <name type="scientific">Burkholderia orbicola (strain MC0-3)</name>
    <dbReference type="NCBI Taxonomy" id="406425"/>
    <lineage>
        <taxon>Bacteria</taxon>
        <taxon>Pseudomonadati</taxon>
        <taxon>Pseudomonadota</taxon>
        <taxon>Betaproteobacteria</taxon>
        <taxon>Burkholderiales</taxon>
        <taxon>Burkholderiaceae</taxon>
        <taxon>Burkholderia</taxon>
        <taxon>Burkholderia cepacia complex</taxon>
        <taxon>Burkholderia orbicola</taxon>
    </lineage>
</organism>
<dbReference type="KEGG" id="bcm:Bcenmc03_1790"/>
<dbReference type="Pfam" id="PF10053">
    <property type="entry name" value="DUF2290"/>
    <property type="match status" value="1"/>
</dbReference>
<evidence type="ECO:0000313" key="2">
    <source>
        <dbReference type="Proteomes" id="UP000002169"/>
    </source>
</evidence>
<accession>B1K1V4</accession>
<dbReference type="HOGENOM" id="CLU_2141126_0_0_4"/>
<dbReference type="EMBL" id="CP000958">
    <property type="protein sequence ID" value="ACA90954.1"/>
    <property type="molecule type" value="Genomic_DNA"/>
</dbReference>